<keyword evidence="5" id="KW-1185">Reference proteome</keyword>
<organism evidence="4 5">
    <name type="scientific">Lutzomyia longipalpis</name>
    <name type="common">Sand fly</name>
    <dbReference type="NCBI Taxonomy" id="7200"/>
    <lineage>
        <taxon>Eukaryota</taxon>
        <taxon>Metazoa</taxon>
        <taxon>Ecdysozoa</taxon>
        <taxon>Arthropoda</taxon>
        <taxon>Hexapoda</taxon>
        <taxon>Insecta</taxon>
        <taxon>Pterygota</taxon>
        <taxon>Neoptera</taxon>
        <taxon>Endopterygota</taxon>
        <taxon>Diptera</taxon>
        <taxon>Nematocera</taxon>
        <taxon>Psychodoidea</taxon>
        <taxon>Psychodidae</taxon>
        <taxon>Lutzomyia</taxon>
        <taxon>Lutzomyia</taxon>
    </lineage>
</organism>
<keyword evidence="2" id="KW-0812">Transmembrane</keyword>
<keyword evidence="2" id="KW-0472">Membrane</keyword>
<accession>A0A1B0CI78</accession>
<name>A0A1B0CI78_LUTLO</name>
<sequence>MSMKRLAVIAAVSSHNSLSNNSISYYSVEKGGHQGLQTMRPGANLHGNVNVLLGGAMLSVVITVVCFVCYCCHRTIKKRSTSTYRQRWLETDTNMEIYSVEQCYDTSGIYVDTPEGVTVPGHGPPPSYDQVVALDEMAARHPGAFKTTRPAMRHSQSHPGHFCPFMLLEAETTKCPEYAQLKCDDSSGGDGGGQEEAAAAGNSTLLTPPDAAKVEEQILSPRHIVTGKLTLSPCQCQQMDNMNPIGETMDWSCSATPEDEDDHPDVHFIAPTETNGNTIYQDTEIQQCSCTRNNNCLPSTSSSIASAHGCCCSNNNNIQGVPNDGDPNQNPGPIDFETLNENGLVRIDISQIIDKTGLPTYEAAIRLESSGYV</sequence>
<dbReference type="AlphaFoldDB" id="A0A1B0CI78"/>
<dbReference type="VEuPathDB" id="VectorBase:LLOJ004140"/>
<dbReference type="CTD" id="36371"/>
<feature type="region of interest" description="Disordered" evidence="1">
    <location>
        <begin position="185"/>
        <end position="206"/>
    </location>
</feature>
<proteinExistence type="predicted"/>
<evidence type="ECO:0000313" key="5">
    <source>
        <dbReference type="Proteomes" id="UP000092461"/>
    </source>
</evidence>
<dbReference type="KEGG" id="lll:129793209"/>
<dbReference type="EMBL" id="AJWK01013081">
    <property type="status" value="NOT_ANNOTATED_CDS"/>
    <property type="molecule type" value="Genomic_DNA"/>
</dbReference>
<evidence type="ECO:0000313" key="4">
    <source>
        <dbReference type="EnsemblMetazoa" id="LLOJ004140-PA"/>
    </source>
</evidence>
<feature type="transmembrane region" description="Helical" evidence="2">
    <location>
        <begin position="51"/>
        <end position="72"/>
    </location>
</feature>
<reference evidence="5" key="1">
    <citation type="submission" date="2012-05" db="EMBL/GenBank/DDBJ databases">
        <title>Whole Genome Assembly of Lutzomyia longipalpis.</title>
        <authorList>
            <person name="Richards S."/>
            <person name="Qu C."/>
            <person name="Dillon R."/>
            <person name="Worley K."/>
            <person name="Scherer S."/>
            <person name="Batterton M."/>
            <person name="Taylor A."/>
            <person name="Hawes A."/>
            <person name="Hernandez B."/>
            <person name="Kovar C."/>
            <person name="Mandapat C."/>
            <person name="Pham C."/>
            <person name="Qu C."/>
            <person name="Jing C."/>
            <person name="Bess C."/>
            <person name="Bandaranaike D."/>
            <person name="Ngo D."/>
            <person name="Ongeri F."/>
            <person name="Arias F."/>
            <person name="Lara F."/>
            <person name="Weissenberger G."/>
            <person name="Kamau G."/>
            <person name="Han H."/>
            <person name="Shen H."/>
            <person name="Dinh H."/>
            <person name="Khalil I."/>
            <person name="Jones J."/>
            <person name="Shafer J."/>
            <person name="Jayaseelan J."/>
            <person name="Quiroz J."/>
            <person name="Blankenburg K."/>
            <person name="Nguyen L."/>
            <person name="Jackson L."/>
            <person name="Francisco L."/>
            <person name="Tang L.-Y."/>
            <person name="Pu L.-L."/>
            <person name="Perales L."/>
            <person name="Lorensuhewa L."/>
            <person name="Munidasa M."/>
            <person name="Coyle M."/>
            <person name="Taylor M."/>
            <person name="Puazo M."/>
            <person name="Firestine M."/>
            <person name="Scheel M."/>
            <person name="Javaid M."/>
            <person name="Wang M."/>
            <person name="Li M."/>
            <person name="Tabassum N."/>
            <person name="Saada N."/>
            <person name="Osuji N."/>
            <person name="Aqrawi P."/>
            <person name="Fu Q."/>
            <person name="Thornton R."/>
            <person name="Raj R."/>
            <person name="Goodspeed R."/>
            <person name="Mata R."/>
            <person name="Najjar R."/>
            <person name="Gubbala S."/>
            <person name="Lee S."/>
            <person name="Denson S."/>
            <person name="Patil S."/>
            <person name="Macmil S."/>
            <person name="Qi S."/>
            <person name="Matskevitch T."/>
            <person name="Palculict T."/>
            <person name="Mathew T."/>
            <person name="Vee V."/>
            <person name="Velamala V."/>
            <person name="Korchina V."/>
            <person name="Cai W."/>
            <person name="Liu W."/>
            <person name="Dai W."/>
            <person name="Zou X."/>
            <person name="Zhu Y."/>
            <person name="Zhang Y."/>
            <person name="Wu Y.-Q."/>
            <person name="Xin Y."/>
            <person name="Nazarath L."/>
            <person name="Kovar C."/>
            <person name="Han Y."/>
            <person name="Muzny D."/>
            <person name="Gibbs R."/>
        </authorList>
    </citation>
    <scope>NUCLEOTIDE SEQUENCE [LARGE SCALE GENOMIC DNA]</scope>
    <source>
        <strain evidence="5">Jacobina</strain>
    </source>
</reference>
<dbReference type="EMBL" id="AJWK01013082">
    <property type="status" value="NOT_ANNOTATED_CDS"/>
    <property type="molecule type" value="Genomic_DNA"/>
</dbReference>
<evidence type="ECO:0000313" key="3">
    <source>
        <dbReference type="EMBL" id="MBC1170395.1"/>
    </source>
</evidence>
<dbReference type="RefSeq" id="XP_055689002.1">
    <property type="nucleotide sequence ID" value="XM_055833027.1"/>
</dbReference>
<dbReference type="GeneID" id="129793209"/>
<protein>
    <submittedName>
        <fullName evidence="3">Putative conserved plasma membrane protein</fullName>
    </submittedName>
</protein>
<dbReference type="EMBL" id="GITU01001692">
    <property type="protein sequence ID" value="MBC1170395.1"/>
    <property type="molecule type" value="Transcribed_RNA"/>
</dbReference>
<reference evidence="4" key="3">
    <citation type="submission" date="2020-05" db="UniProtKB">
        <authorList>
            <consortium name="EnsemblMetazoa"/>
        </authorList>
    </citation>
    <scope>IDENTIFICATION</scope>
    <source>
        <strain evidence="4">Jacobina</strain>
    </source>
</reference>
<dbReference type="Proteomes" id="UP000092461">
    <property type="component" value="Unassembled WGS sequence"/>
</dbReference>
<dbReference type="VEuPathDB" id="VectorBase:LLONM1_003655"/>
<dbReference type="EMBL" id="AJWK01013080">
    <property type="status" value="NOT_ANNOTATED_CDS"/>
    <property type="molecule type" value="Genomic_DNA"/>
</dbReference>
<reference evidence="3" key="2">
    <citation type="journal article" date="2020" name="BMC">
        <title>Leishmania infection induces a limited differential gene expression in the sand fly midgut.</title>
        <authorList>
            <person name="Coutinho-Abreu I.V."/>
            <person name="Serafim T.D."/>
            <person name="Meneses C."/>
            <person name="Kamhawi S."/>
            <person name="Oliveira F."/>
            <person name="Valenzuela J.G."/>
        </authorList>
    </citation>
    <scope>NUCLEOTIDE SEQUENCE</scope>
    <source>
        <strain evidence="3">Jacobina</strain>
        <tissue evidence="3">Midgut</tissue>
    </source>
</reference>
<evidence type="ECO:0000256" key="1">
    <source>
        <dbReference type="SAM" id="MobiDB-lite"/>
    </source>
</evidence>
<dbReference type="EnsemblMetazoa" id="LLOJ004140-RA">
    <property type="protein sequence ID" value="LLOJ004140-PA"/>
    <property type="gene ID" value="LLOJ004140"/>
</dbReference>
<evidence type="ECO:0000256" key="2">
    <source>
        <dbReference type="SAM" id="Phobius"/>
    </source>
</evidence>
<keyword evidence="2" id="KW-1133">Transmembrane helix</keyword>